<evidence type="ECO:0000313" key="2">
    <source>
        <dbReference type="Proteomes" id="UP001302602"/>
    </source>
</evidence>
<keyword evidence="2" id="KW-1185">Reference proteome</keyword>
<dbReference type="Proteomes" id="UP001302602">
    <property type="component" value="Unassembled WGS sequence"/>
</dbReference>
<sequence>MFLLDVCTAPSSLFLCCPSVPLFFFCCIKSKTEQFRDVFCCTGLARHVSGEFRVLKSRWVLLRKCSRFRCITSLG</sequence>
<reference evidence="1" key="1">
    <citation type="journal article" date="2023" name="Mol. Phylogenet. Evol.">
        <title>Genome-scale phylogeny and comparative genomics of the fungal order Sordariales.</title>
        <authorList>
            <person name="Hensen N."/>
            <person name="Bonometti L."/>
            <person name="Westerberg I."/>
            <person name="Brannstrom I.O."/>
            <person name="Guillou S."/>
            <person name="Cros-Aarteil S."/>
            <person name="Calhoun S."/>
            <person name="Haridas S."/>
            <person name="Kuo A."/>
            <person name="Mondo S."/>
            <person name="Pangilinan J."/>
            <person name="Riley R."/>
            <person name="LaButti K."/>
            <person name="Andreopoulos B."/>
            <person name="Lipzen A."/>
            <person name="Chen C."/>
            <person name="Yan M."/>
            <person name="Daum C."/>
            <person name="Ng V."/>
            <person name="Clum A."/>
            <person name="Steindorff A."/>
            <person name="Ohm R.A."/>
            <person name="Martin F."/>
            <person name="Silar P."/>
            <person name="Natvig D.O."/>
            <person name="Lalanne C."/>
            <person name="Gautier V."/>
            <person name="Ament-Velasquez S.L."/>
            <person name="Kruys A."/>
            <person name="Hutchinson M.I."/>
            <person name="Powell A.J."/>
            <person name="Barry K."/>
            <person name="Miller A.N."/>
            <person name="Grigoriev I.V."/>
            <person name="Debuchy R."/>
            <person name="Gladieux P."/>
            <person name="Hiltunen Thoren M."/>
            <person name="Johannesson H."/>
        </authorList>
    </citation>
    <scope>NUCLEOTIDE SEQUENCE</scope>
    <source>
        <strain evidence="1">CBS 731.68</strain>
    </source>
</reference>
<organism evidence="1 2">
    <name type="scientific">Parathielavia appendiculata</name>
    <dbReference type="NCBI Taxonomy" id="2587402"/>
    <lineage>
        <taxon>Eukaryota</taxon>
        <taxon>Fungi</taxon>
        <taxon>Dikarya</taxon>
        <taxon>Ascomycota</taxon>
        <taxon>Pezizomycotina</taxon>
        <taxon>Sordariomycetes</taxon>
        <taxon>Sordariomycetidae</taxon>
        <taxon>Sordariales</taxon>
        <taxon>Chaetomiaceae</taxon>
        <taxon>Parathielavia</taxon>
    </lineage>
</organism>
<dbReference type="RefSeq" id="XP_062650712.1">
    <property type="nucleotide sequence ID" value="XM_062786126.1"/>
</dbReference>
<name>A0AAN6U6U1_9PEZI</name>
<proteinExistence type="predicted"/>
<accession>A0AAN6U6U1</accession>
<reference evidence="1" key="2">
    <citation type="submission" date="2023-05" db="EMBL/GenBank/DDBJ databases">
        <authorList>
            <consortium name="Lawrence Berkeley National Laboratory"/>
            <person name="Steindorff A."/>
            <person name="Hensen N."/>
            <person name="Bonometti L."/>
            <person name="Westerberg I."/>
            <person name="Brannstrom I.O."/>
            <person name="Guillou S."/>
            <person name="Cros-Aarteil S."/>
            <person name="Calhoun S."/>
            <person name="Haridas S."/>
            <person name="Kuo A."/>
            <person name="Mondo S."/>
            <person name="Pangilinan J."/>
            <person name="Riley R."/>
            <person name="Labutti K."/>
            <person name="Andreopoulos B."/>
            <person name="Lipzen A."/>
            <person name="Chen C."/>
            <person name="Yanf M."/>
            <person name="Daum C."/>
            <person name="Ng V."/>
            <person name="Clum A."/>
            <person name="Ohm R."/>
            <person name="Martin F."/>
            <person name="Silar P."/>
            <person name="Natvig D."/>
            <person name="Lalanne C."/>
            <person name="Gautier V."/>
            <person name="Ament-Velasquez S.L."/>
            <person name="Kruys A."/>
            <person name="Hutchinson M.I."/>
            <person name="Powell A.J."/>
            <person name="Barry K."/>
            <person name="Miller A.N."/>
            <person name="Grigoriev I.V."/>
            <person name="Debuchy R."/>
            <person name="Gladieux P."/>
            <person name="Thoren M.H."/>
            <person name="Johannesson H."/>
        </authorList>
    </citation>
    <scope>NUCLEOTIDE SEQUENCE</scope>
    <source>
        <strain evidence="1">CBS 731.68</strain>
    </source>
</reference>
<dbReference type="EMBL" id="MU853224">
    <property type="protein sequence ID" value="KAK4126941.1"/>
    <property type="molecule type" value="Genomic_DNA"/>
</dbReference>
<dbReference type="AlphaFoldDB" id="A0AAN6U6U1"/>
<comment type="caution">
    <text evidence="1">The sequence shown here is derived from an EMBL/GenBank/DDBJ whole genome shotgun (WGS) entry which is preliminary data.</text>
</comment>
<evidence type="ECO:0000313" key="1">
    <source>
        <dbReference type="EMBL" id="KAK4126941.1"/>
    </source>
</evidence>
<dbReference type="GeneID" id="87822892"/>
<gene>
    <name evidence="1" type="ORF">N657DRAFT_181524</name>
</gene>
<protein>
    <submittedName>
        <fullName evidence="1">Uncharacterized protein</fullName>
    </submittedName>
</protein>